<evidence type="ECO:0000259" key="2">
    <source>
        <dbReference type="Pfam" id="PF10536"/>
    </source>
</evidence>
<proteinExistence type="predicted"/>
<accession>A0A067L8H4</accession>
<dbReference type="Pfam" id="PF10536">
    <property type="entry name" value="PMD"/>
    <property type="match status" value="1"/>
</dbReference>
<feature type="domain" description="Aminotransferase-like plant mobile" evidence="2">
    <location>
        <begin position="143"/>
        <end position="192"/>
    </location>
</feature>
<sequence length="546" mass="61656">MAHLPEIPASAYTPEMDILGVIPDIPVFEGDRVPVSRNALTPGTRPLQLLPASGSDFPIRQNTDAMRGFQSEMRHAAVLWKNSSVTQLSIWARPELADLTLLPPPFGIYWTPLMRSRVIATGFGDYAAGLRRTQPRFPPAMRYALMERWNDCTHSFIFGFGEMTLTPADFTAITGLGFDGDAVLLDSRYKQLHWELSLLDLSFIGTYDWASLALAHLYHGLDVWTKGSGESNWQFLPPLEVWAYEYRIYPGGPDSDTSTEARRFLDTWHIAIILFLLLLTPWEGDAWAAYPPRALAEALARSRVLLHGYWVDRYYLGERVLEIRTATAQRRVPIAPPRHMCILEGITPEDRLLEYDGFPVDDYLIPGDYASYLSTRLRTRLPDAEVDAPAESTGAMLGDVPFPLGMEVTLDPSLGLRRTIAIPADLRQAPPYLQLDPEHATHVPAQRYQELYKRFCFARTYITSLYPELHERELEIGRLRRHQSRQAAAVSRLQMEVDRLRTRLEVEGIPLDLSDEEEEDDDDSSSEDAPPPPPSSVRQAAAGPSR</sequence>
<dbReference type="PANTHER" id="PTHR46033:SF8">
    <property type="entry name" value="PROTEIN MAINTENANCE OF MERISTEMS-LIKE"/>
    <property type="match status" value="1"/>
</dbReference>
<feature type="compositionally biased region" description="Acidic residues" evidence="1">
    <location>
        <begin position="513"/>
        <end position="526"/>
    </location>
</feature>
<protein>
    <recommendedName>
        <fullName evidence="2">Aminotransferase-like plant mobile domain-containing protein</fullName>
    </recommendedName>
</protein>
<feature type="region of interest" description="Disordered" evidence="1">
    <location>
        <begin position="507"/>
        <end position="546"/>
    </location>
</feature>
<evidence type="ECO:0000313" key="4">
    <source>
        <dbReference type="Proteomes" id="UP000027138"/>
    </source>
</evidence>
<organism evidence="3 4">
    <name type="scientific">Jatropha curcas</name>
    <name type="common">Barbados nut</name>
    <dbReference type="NCBI Taxonomy" id="180498"/>
    <lineage>
        <taxon>Eukaryota</taxon>
        <taxon>Viridiplantae</taxon>
        <taxon>Streptophyta</taxon>
        <taxon>Embryophyta</taxon>
        <taxon>Tracheophyta</taxon>
        <taxon>Spermatophyta</taxon>
        <taxon>Magnoliopsida</taxon>
        <taxon>eudicotyledons</taxon>
        <taxon>Gunneridae</taxon>
        <taxon>Pentapetalae</taxon>
        <taxon>rosids</taxon>
        <taxon>fabids</taxon>
        <taxon>Malpighiales</taxon>
        <taxon>Euphorbiaceae</taxon>
        <taxon>Crotonoideae</taxon>
        <taxon>Jatropheae</taxon>
        <taxon>Jatropha</taxon>
    </lineage>
</organism>
<keyword evidence="4" id="KW-1185">Reference proteome</keyword>
<reference evidence="3 4" key="1">
    <citation type="journal article" date="2014" name="PLoS ONE">
        <title>Global Analysis of Gene Expression Profiles in Physic Nut (Jatropha curcas L.) Seedlings Exposed to Salt Stress.</title>
        <authorList>
            <person name="Zhang L."/>
            <person name="Zhang C."/>
            <person name="Wu P."/>
            <person name="Chen Y."/>
            <person name="Li M."/>
            <person name="Jiang H."/>
            <person name="Wu G."/>
        </authorList>
    </citation>
    <scope>NUCLEOTIDE SEQUENCE [LARGE SCALE GENOMIC DNA]</scope>
    <source>
        <strain evidence="4">cv. GZQX0401</strain>
        <tissue evidence="3">Young leaves</tissue>
    </source>
</reference>
<dbReference type="PANTHER" id="PTHR46033">
    <property type="entry name" value="PROTEIN MAIN-LIKE 2"/>
    <property type="match status" value="1"/>
</dbReference>
<dbReference type="EMBL" id="KK914330">
    <property type="protein sequence ID" value="KDP40419.1"/>
    <property type="molecule type" value="Genomic_DNA"/>
</dbReference>
<dbReference type="OrthoDB" id="1674198at2759"/>
<dbReference type="AlphaFoldDB" id="A0A067L8H4"/>
<dbReference type="InterPro" id="IPR044824">
    <property type="entry name" value="MAIN-like"/>
</dbReference>
<dbReference type="InterPro" id="IPR019557">
    <property type="entry name" value="AminoTfrase-like_pln_mobile"/>
</dbReference>
<evidence type="ECO:0000313" key="3">
    <source>
        <dbReference type="EMBL" id="KDP40419.1"/>
    </source>
</evidence>
<dbReference type="Proteomes" id="UP000027138">
    <property type="component" value="Unassembled WGS sequence"/>
</dbReference>
<dbReference type="GO" id="GO:0010073">
    <property type="term" value="P:meristem maintenance"/>
    <property type="evidence" value="ECO:0007669"/>
    <property type="project" value="InterPro"/>
</dbReference>
<evidence type="ECO:0000256" key="1">
    <source>
        <dbReference type="SAM" id="MobiDB-lite"/>
    </source>
</evidence>
<gene>
    <name evidence="3" type="ORF">JCGZ_03769</name>
</gene>
<name>A0A067L8H4_JATCU</name>